<protein>
    <submittedName>
        <fullName evidence="2">Uncharacterized protein</fullName>
    </submittedName>
</protein>
<evidence type="ECO:0000256" key="1">
    <source>
        <dbReference type="SAM" id="MobiDB-lite"/>
    </source>
</evidence>
<accession>A0A9N8HN50</accession>
<feature type="compositionally biased region" description="Basic and acidic residues" evidence="1">
    <location>
        <begin position="366"/>
        <end position="379"/>
    </location>
</feature>
<organism evidence="2 3">
    <name type="scientific">Seminavis robusta</name>
    <dbReference type="NCBI Taxonomy" id="568900"/>
    <lineage>
        <taxon>Eukaryota</taxon>
        <taxon>Sar</taxon>
        <taxon>Stramenopiles</taxon>
        <taxon>Ochrophyta</taxon>
        <taxon>Bacillariophyta</taxon>
        <taxon>Bacillariophyceae</taxon>
        <taxon>Bacillariophycidae</taxon>
        <taxon>Naviculales</taxon>
        <taxon>Naviculaceae</taxon>
        <taxon>Seminavis</taxon>
    </lineage>
</organism>
<feature type="region of interest" description="Disordered" evidence="1">
    <location>
        <begin position="335"/>
        <end position="379"/>
    </location>
</feature>
<dbReference type="EMBL" id="CAICTM010000794">
    <property type="protein sequence ID" value="CAB9516613.1"/>
    <property type="molecule type" value="Genomic_DNA"/>
</dbReference>
<comment type="caution">
    <text evidence="2">The sequence shown here is derived from an EMBL/GenBank/DDBJ whole genome shotgun (WGS) entry which is preliminary data.</text>
</comment>
<name>A0A9N8HN50_9STRA</name>
<feature type="compositionally biased region" description="Polar residues" evidence="1">
    <location>
        <begin position="337"/>
        <end position="365"/>
    </location>
</feature>
<sequence length="379" mass="43246">MTDPSSCCDNSDSNKDPPEEWTVTTMIMTVATSLEDDSPMEINLAETLERKKNPPKQPSNDNAYWFPSSFCLNTDTFRKQQLAPILLKACQRAGWQAMIKGWDKSRMATKVVCRRHCWYKNRSVRPDYPKKTRVIHRPMPGKEVNCPFKFLVGWDPVQQRWFLPKEQRGCKRHVGHGPQQEENINDNDKNNHVQEQQEGKTAKKKSDNDNQPKQEPPGGTSEEDSNDNKREATDDDKKQSPIFVVETNATADHDKKTDNHTISSVQLLQEQEQQESNTTTKPPPATTKRKRVNTLAYNSLLPVFQQMTDSVQNSRELKHLAELMHQTHRKLLEYQQDPAQSAVMSRGNANDTTASADSGTAIGTDTTKEPTSNKRQRQE</sequence>
<feature type="region of interest" description="Disordered" evidence="1">
    <location>
        <begin position="170"/>
        <end position="242"/>
    </location>
</feature>
<feature type="compositionally biased region" description="Low complexity" evidence="1">
    <location>
        <begin position="269"/>
        <end position="280"/>
    </location>
</feature>
<evidence type="ECO:0000313" key="2">
    <source>
        <dbReference type="EMBL" id="CAB9516613.1"/>
    </source>
</evidence>
<feature type="compositionally biased region" description="Basic and acidic residues" evidence="1">
    <location>
        <begin position="186"/>
        <end position="212"/>
    </location>
</feature>
<keyword evidence="3" id="KW-1185">Reference proteome</keyword>
<evidence type="ECO:0000313" key="3">
    <source>
        <dbReference type="Proteomes" id="UP001153069"/>
    </source>
</evidence>
<feature type="compositionally biased region" description="Basic and acidic residues" evidence="1">
    <location>
        <begin position="226"/>
        <end position="239"/>
    </location>
</feature>
<gene>
    <name evidence="2" type="ORF">SEMRO_795_G203570.1</name>
</gene>
<dbReference type="Proteomes" id="UP001153069">
    <property type="component" value="Unassembled WGS sequence"/>
</dbReference>
<feature type="region of interest" description="Disordered" evidence="1">
    <location>
        <begin position="269"/>
        <end position="290"/>
    </location>
</feature>
<proteinExistence type="predicted"/>
<reference evidence="2" key="1">
    <citation type="submission" date="2020-06" db="EMBL/GenBank/DDBJ databases">
        <authorList>
            <consortium name="Plant Systems Biology data submission"/>
        </authorList>
    </citation>
    <scope>NUCLEOTIDE SEQUENCE</scope>
    <source>
        <strain evidence="2">D6</strain>
    </source>
</reference>
<dbReference type="AlphaFoldDB" id="A0A9N8HN50"/>